<dbReference type="RefSeq" id="WP_354435009.1">
    <property type="nucleotide sequence ID" value="NZ_JBEPLY010000011.1"/>
</dbReference>
<evidence type="ECO:0000313" key="2">
    <source>
        <dbReference type="EMBL" id="MET3601162.1"/>
    </source>
</evidence>
<organism evidence="2 3">
    <name type="scientific">Martelella mangrovi</name>
    <dbReference type="NCBI Taxonomy" id="1397477"/>
    <lineage>
        <taxon>Bacteria</taxon>
        <taxon>Pseudomonadati</taxon>
        <taxon>Pseudomonadota</taxon>
        <taxon>Alphaproteobacteria</taxon>
        <taxon>Hyphomicrobiales</taxon>
        <taxon>Aurantimonadaceae</taxon>
        <taxon>Martelella</taxon>
    </lineage>
</organism>
<feature type="chain" id="PRO_5045611017" evidence="1">
    <location>
        <begin position="20"/>
        <end position="105"/>
    </location>
</feature>
<evidence type="ECO:0000313" key="3">
    <source>
        <dbReference type="Proteomes" id="UP001549164"/>
    </source>
</evidence>
<dbReference type="EMBL" id="JBEPLY010000011">
    <property type="protein sequence ID" value="MET3601162.1"/>
    <property type="molecule type" value="Genomic_DNA"/>
</dbReference>
<accession>A0ABV2IG17</accession>
<keyword evidence="3" id="KW-1185">Reference proteome</keyword>
<comment type="caution">
    <text evidence="2">The sequence shown here is derived from an EMBL/GenBank/DDBJ whole genome shotgun (WGS) entry which is preliminary data.</text>
</comment>
<evidence type="ECO:0000256" key="1">
    <source>
        <dbReference type="SAM" id="SignalP"/>
    </source>
</evidence>
<name>A0ABV2IG17_9HYPH</name>
<feature type="signal peptide" evidence="1">
    <location>
        <begin position="1"/>
        <end position="19"/>
    </location>
</feature>
<protein>
    <submittedName>
        <fullName evidence="2">Uncharacterized protein</fullName>
    </submittedName>
</protein>
<keyword evidence="1" id="KW-0732">Signal</keyword>
<proteinExistence type="predicted"/>
<reference evidence="2 3" key="1">
    <citation type="submission" date="2024-06" db="EMBL/GenBank/DDBJ databases">
        <title>Genomic Encyclopedia of Type Strains, Phase IV (KMG-IV): sequencing the most valuable type-strain genomes for metagenomic binning, comparative biology and taxonomic classification.</title>
        <authorList>
            <person name="Goeker M."/>
        </authorList>
    </citation>
    <scope>NUCLEOTIDE SEQUENCE [LARGE SCALE GENOMIC DNA]</scope>
    <source>
        <strain evidence="2 3">DSM 28102</strain>
    </source>
</reference>
<sequence>MKFLITILVSLVPVTLAMAQDYDDKLSGALWTEWLVANCDLEQIPAMDVIVANMVINGSEPDKVSEIREFIRNEWHKHYRSSAEACAETLGSAEGGQGAETPNAN</sequence>
<gene>
    <name evidence="2" type="ORF">ABID12_003113</name>
</gene>
<dbReference type="Proteomes" id="UP001549164">
    <property type="component" value="Unassembled WGS sequence"/>
</dbReference>